<keyword evidence="2" id="KW-0813">Transport</keyword>
<dbReference type="SUPFAM" id="SSF103481">
    <property type="entry name" value="Multidrug resistance efflux transporter EmrE"/>
    <property type="match status" value="1"/>
</dbReference>
<keyword evidence="3" id="KW-1003">Cell membrane</keyword>
<dbReference type="Pfam" id="PF00893">
    <property type="entry name" value="Multi_Drug_Res"/>
    <property type="match status" value="1"/>
</dbReference>
<accession>A0ABT4SLT2</accession>
<evidence type="ECO:0000256" key="2">
    <source>
        <dbReference type="ARBA" id="ARBA00022448"/>
    </source>
</evidence>
<dbReference type="PANTHER" id="PTHR30561:SF1">
    <property type="entry name" value="MULTIDRUG TRANSPORTER EMRE"/>
    <property type="match status" value="1"/>
</dbReference>
<evidence type="ECO:0000256" key="5">
    <source>
        <dbReference type="ARBA" id="ARBA00022989"/>
    </source>
</evidence>
<dbReference type="PANTHER" id="PTHR30561">
    <property type="entry name" value="SMR FAMILY PROTON-DEPENDENT DRUG EFFLUX TRANSPORTER SUGE"/>
    <property type="match status" value="1"/>
</dbReference>
<evidence type="ECO:0000256" key="8">
    <source>
        <dbReference type="SAM" id="Phobius"/>
    </source>
</evidence>
<evidence type="ECO:0000313" key="9">
    <source>
        <dbReference type="EMBL" id="MDA0638199.1"/>
    </source>
</evidence>
<evidence type="ECO:0000256" key="1">
    <source>
        <dbReference type="ARBA" id="ARBA00004651"/>
    </source>
</evidence>
<evidence type="ECO:0000256" key="6">
    <source>
        <dbReference type="ARBA" id="ARBA00023136"/>
    </source>
</evidence>
<sequence length="107" mass="10882">MAWLLLTLAIACEVTATSALKLSDGFTHPGWTITTAIGYIASFTLLAQALKLHLDMGTAYAVWAGAGTAAIALIGAAFMGETLTPLKIGGILLIIGGVVILNLAATP</sequence>
<feature type="transmembrane region" description="Helical" evidence="8">
    <location>
        <begin position="86"/>
        <end position="105"/>
    </location>
</feature>
<name>A0ABT4SLT2_9ACTN</name>
<organism evidence="9 10">
    <name type="scientific">Nonomuraea corallina</name>
    <dbReference type="NCBI Taxonomy" id="2989783"/>
    <lineage>
        <taxon>Bacteria</taxon>
        <taxon>Bacillati</taxon>
        <taxon>Actinomycetota</taxon>
        <taxon>Actinomycetes</taxon>
        <taxon>Streptosporangiales</taxon>
        <taxon>Streptosporangiaceae</taxon>
        <taxon>Nonomuraea</taxon>
    </lineage>
</organism>
<feature type="transmembrane region" description="Helical" evidence="8">
    <location>
        <begin position="29"/>
        <end position="47"/>
    </location>
</feature>
<evidence type="ECO:0000313" key="10">
    <source>
        <dbReference type="Proteomes" id="UP001144036"/>
    </source>
</evidence>
<dbReference type="RefSeq" id="WP_270159127.1">
    <property type="nucleotide sequence ID" value="NZ_JAPNNL010000213.1"/>
</dbReference>
<comment type="similarity">
    <text evidence="7">Belongs to the drug/metabolite transporter (DMT) superfamily. Small multidrug resistance (SMR) (TC 2.A.7.1) family.</text>
</comment>
<keyword evidence="6 8" id="KW-0472">Membrane</keyword>
<keyword evidence="10" id="KW-1185">Reference proteome</keyword>
<dbReference type="EMBL" id="JAPNNL010000213">
    <property type="protein sequence ID" value="MDA0638199.1"/>
    <property type="molecule type" value="Genomic_DNA"/>
</dbReference>
<keyword evidence="4 7" id="KW-0812">Transmembrane</keyword>
<evidence type="ECO:0000256" key="4">
    <source>
        <dbReference type="ARBA" id="ARBA00022692"/>
    </source>
</evidence>
<keyword evidence="5 8" id="KW-1133">Transmembrane helix</keyword>
<dbReference type="Proteomes" id="UP001144036">
    <property type="component" value="Unassembled WGS sequence"/>
</dbReference>
<gene>
    <name evidence="9" type="ORF">OUY22_32740</name>
</gene>
<comment type="subcellular location">
    <subcellularLocation>
        <location evidence="1 7">Cell membrane</location>
        <topology evidence="1 7">Multi-pass membrane protein</topology>
    </subcellularLocation>
</comment>
<dbReference type="InterPro" id="IPR045324">
    <property type="entry name" value="Small_multidrug_res"/>
</dbReference>
<evidence type="ECO:0000256" key="7">
    <source>
        <dbReference type="RuleBase" id="RU003942"/>
    </source>
</evidence>
<feature type="transmembrane region" description="Helical" evidence="8">
    <location>
        <begin position="59"/>
        <end position="80"/>
    </location>
</feature>
<dbReference type="InterPro" id="IPR037185">
    <property type="entry name" value="EmrE-like"/>
</dbReference>
<protein>
    <submittedName>
        <fullName evidence="9">Multidrug efflux SMR transporter</fullName>
    </submittedName>
</protein>
<dbReference type="Gene3D" id="1.10.3730.20">
    <property type="match status" value="1"/>
</dbReference>
<proteinExistence type="inferred from homology"/>
<evidence type="ECO:0000256" key="3">
    <source>
        <dbReference type="ARBA" id="ARBA00022475"/>
    </source>
</evidence>
<comment type="caution">
    <text evidence="9">The sequence shown here is derived from an EMBL/GenBank/DDBJ whole genome shotgun (WGS) entry which is preliminary data.</text>
</comment>
<reference evidence="9" key="1">
    <citation type="submission" date="2022-11" db="EMBL/GenBank/DDBJ databases">
        <title>Nonomuraea corallina sp. nov., a new species of the genus Nonomuraea isolated from sea side sediment in Thai sea.</title>
        <authorList>
            <person name="Ngamcharungchit C."/>
            <person name="Matsumoto A."/>
            <person name="Suriyachadkun C."/>
            <person name="Panbangred W."/>
            <person name="Inahashi Y."/>
            <person name="Intra B."/>
        </authorList>
    </citation>
    <scope>NUCLEOTIDE SEQUENCE</scope>
    <source>
        <strain evidence="9">MCN248</strain>
    </source>
</reference>
<dbReference type="InterPro" id="IPR000390">
    <property type="entry name" value="Small_drug/metabolite_transptr"/>
</dbReference>